<dbReference type="EMBL" id="UYJE01003419">
    <property type="protein sequence ID" value="VDI19161.1"/>
    <property type="molecule type" value="Genomic_DNA"/>
</dbReference>
<keyword evidence="2" id="KW-1185">Reference proteome</keyword>
<organism evidence="1 2">
    <name type="scientific">Mytilus galloprovincialis</name>
    <name type="common">Mediterranean mussel</name>
    <dbReference type="NCBI Taxonomy" id="29158"/>
    <lineage>
        <taxon>Eukaryota</taxon>
        <taxon>Metazoa</taxon>
        <taxon>Spiralia</taxon>
        <taxon>Lophotrochozoa</taxon>
        <taxon>Mollusca</taxon>
        <taxon>Bivalvia</taxon>
        <taxon>Autobranchia</taxon>
        <taxon>Pteriomorphia</taxon>
        <taxon>Mytilida</taxon>
        <taxon>Mytiloidea</taxon>
        <taxon>Mytilidae</taxon>
        <taxon>Mytilinae</taxon>
        <taxon>Mytilus</taxon>
    </lineage>
</organism>
<gene>
    <name evidence="1" type="ORF">MGAL_10B030470</name>
</gene>
<evidence type="ECO:0000313" key="1">
    <source>
        <dbReference type="EMBL" id="VDI19161.1"/>
    </source>
</evidence>
<dbReference type="AlphaFoldDB" id="A0A8B6DHA2"/>
<proteinExistence type="predicted"/>
<dbReference type="OrthoDB" id="6326319at2759"/>
<evidence type="ECO:0000313" key="2">
    <source>
        <dbReference type="Proteomes" id="UP000596742"/>
    </source>
</evidence>
<accession>A0A8B6DHA2</accession>
<name>A0A8B6DHA2_MYTGA</name>
<dbReference type="SUPFAM" id="SSF101898">
    <property type="entry name" value="NHL repeat"/>
    <property type="match status" value="1"/>
</dbReference>
<reference evidence="1" key="1">
    <citation type="submission" date="2018-11" db="EMBL/GenBank/DDBJ databases">
        <authorList>
            <person name="Alioto T."/>
            <person name="Alioto T."/>
        </authorList>
    </citation>
    <scope>NUCLEOTIDE SEQUENCE</scope>
</reference>
<sequence>MSDFVEGEYLVSKFSQLKSNNSAANISFKVSKRFTTNIKRIHYLTELSDQTLLISDNTSKELQHIKLEKTSVQMIDNLSRRIHGMAVSPSGDVLVSTFDTRLKVFDIKTGEMTNSIYSVHPLHSCQIHVTKENRVVIGAKSSEPRLPVIGRRVVIVMDQEGKHMKEYEHDSNNKPLFTHPDSITTTSNGNTFVVDRVNDEGRSKVVVLEQGGDVIQIYSGHPHINTESSPFKPVKLLTMASGSVIVTELNVDTLNILNNYGQLISYHDLLDIGIKFSFSLALSSSGHLYIGCSCKKGSPDTYKAKLYELEYFGL</sequence>
<comment type="caution">
    <text evidence="1">The sequence shown here is derived from an EMBL/GenBank/DDBJ whole genome shotgun (WGS) entry which is preliminary data.</text>
</comment>
<protein>
    <submittedName>
        <fullName evidence="1">Uncharacterized protein</fullName>
    </submittedName>
</protein>
<dbReference type="InterPro" id="IPR011042">
    <property type="entry name" value="6-blade_b-propeller_TolB-like"/>
</dbReference>
<dbReference type="Gene3D" id="2.120.10.30">
    <property type="entry name" value="TolB, C-terminal domain"/>
    <property type="match status" value="1"/>
</dbReference>
<dbReference type="Proteomes" id="UP000596742">
    <property type="component" value="Unassembled WGS sequence"/>
</dbReference>